<feature type="transmembrane region" description="Helical" evidence="2">
    <location>
        <begin position="41"/>
        <end position="61"/>
    </location>
</feature>
<dbReference type="Proteomes" id="UP000706333">
    <property type="component" value="Unassembled WGS sequence"/>
</dbReference>
<keyword evidence="1" id="KW-0175">Coiled coil</keyword>
<accession>A0A934TGE5</accession>
<comment type="caution">
    <text evidence="3">The sequence shown here is derived from an EMBL/GenBank/DDBJ whole genome shotgun (WGS) entry which is preliminary data.</text>
</comment>
<evidence type="ECO:0000313" key="3">
    <source>
        <dbReference type="EMBL" id="MBK5926135.1"/>
    </source>
</evidence>
<evidence type="ECO:0000256" key="2">
    <source>
        <dbReference type="SAM" id="Phobius"/>
    </source>
</evidence>
<dbReference type="EMBL" id="NHSD01000103">
    <property type="protein sequence ID" value="MBK5926135.1"/>
    <property type="molecule type" value="Genomic_DNA"/>
</dbReference>
<dbReference type="GO" id="GO:0005886">
    <property type="term" value="C:plasma membrane"/>
    <property type="evidence" value="ECO:0007669"/>
    <property type="project" value="TreeGrafter"/>
</dbReference>
<dbReference type="PANTHER" id="PTHR32309:SF13">
    <property type="entry name" value="FERRIC ENTEROBACTIN TRANSPORT PROTEIN FEPE"/>
    <property type="match status" value="1"/>
</dbReference>
<feature type="transmembrane region" description="Helical" evidence="2">
    <location>
        <begin position="445"/>
        <end position="466"/>
    </location>
</feature>
<gene>
    <name evidence="3" type="ORF">CCR87_01985</name>
</gene>
<reference evidence="3" key="1">
    <citation type="submission" date="2017-05" db="EMBL/GenBank/DDBJ databases">
        <authorList>
            <person name="Imhoff J.F."/>
            <person name="Rahn T."/>
            <person name="Kuenzel S."/>
            <person name="Neulinger S.C."/>
        </authorList>
    </citation>
    <scope>NUCLEOTIDE SEQUENCE</scope>
    <source>
        <strain evidence="3">LMG 28126</strain>
    </source>
</reference>
<evidence type="ECO:0000313" key="4">
    <source>
        <dbReference type="Proteomes" id="UP000706333"/>
    </source>
</evidence>
<keyword evidence="2" id="KW-0812">Transmembrane</keyword>
<reference evidence="3" key="2">
    <citation type="journal article" date="2020" name="Microorganisms">
        <title>Osmotic Adaptation and Compatible Solute Biosynthesis of Phototrophic Bacteria as Revealed from Genome Analyses.</title>
        <authorList>
            <person name="Imhoff J.F."/>
            <person name="Rahn T."/>
            <person name="Kunzel S."/>
            <person name="Keller A."/>
            <person name="Neulinger S.C."/>
        </authorList>
    </citation>
    <scope>NUCLEOTIDE SEQUENCE</scope>
    <source>
        <strain evidence="3">LMG 28126</strain>
    </source>
</reference>
<keyword evidence="2" id="KW-1133">Transmembrane helix</keyword>
<feature type="coiled-coil region" evidence="1">
    <location>
        <begin position="353"/>
        <end position="394"/>
    </location>
</feature>
<name>A0A934TGE5_9RHOB</name>
<evidence type="ECO:0000256" key="1">
    <source>
        <dbReference type="SAM" id="Coils"/>
    </source>
</evidence>
<keyword evidence="2" id="KW-0472">Membrane</keyword>
<organism evidence="3 4">
    <name type="scientific">Rhodobaculum claviforme</name>
    <dbReference type="NCBI Taxonomy" id="1549854"/>
    <lineage>
        <taxon>Bacteria</taxon>
        <taxon>Pseudomonadati</taxon>
        <taxon>Pseudomonadota</taxon>
        <taxon>Alphaproteobacteria</taxon>
        <taxon>Rhodobacterales</taxon>
        <taxon>Paracoccaceae</taxon>
        <taxon>Rhodobaculum</taxon>
    </lineage>
</organism>
<dbReference type="GO" id="GO:0004713">
    <property type="term" value="F:protein tyrosine kinase activity"/>
    <property type="evidence" value="ECO:0007669"/>
    <property type="project" value="TreeGrafter"/>
</dbReference>
<proteinExistence type="predicted"/>
<sequence length="479" mass="50299">MDTHIQTDMTLAPDAAPRRRFSLLRVFRGGAVDDLGRLPRYAALTVLGLAAIWGPVTAYLMTAPLRFTSEASLILPGAGTGASVNLERIGQASSAAASPFANTSVSPTVTYQRLLGAGRILDAAAAQLDMAPRDFGEPRIRLIDQTGLIRIEMTGNSPEDARARARALLDAFGAEVDALRRDEIGQRETGGADAIARHRDAVARTRVRISALQRGTGLMSPAQYGAMVETAEALSRELGALTSRLSERAEAVAALQSALDLTPALAAATLKLHADSGFAAIVAEMSEHAALEARLSGQFGPNHPRVTDARGALAATLARARDRAAVLTGLGAGDVARLDLSPIGGRGPLLARLVEAETERAALAAEHRALTGRVAAAEARVAGLIDAAAELEELQRDHSVGEAVLASALARSDSSRTDLYVSYPLVQVLEDPSLPEYPTSPRRKLAAAAGAAGSLFLLIGLGMGWLRRPLIDKLLVRPQ</sequence>
<dbReference type="RefSeq" id="WP_201155663.1">
    <property type="nucleotide sequence ID" value="NZ_NHSD01000103.1"/>
</dbReference>
<protein>
    <submittedName>
        <fullName evidence="3">Uncharacterized protein</fullName>
    </submittedName>
</protein>
<dbReference type="InterPro" id="IPR050445">
    <property type="entry name" value="Bact_polysacc_biosynth/exp"/>
</dbReference>
<dbReference type="AlphaFoldDB" id="A0A934TGE5"/>
<dbReference type="PANTHER" id="PTHR32309">
    <property type="entry name" value="TYROSINE-PROTEIN KINASE"/>
    <property type="match status" value="1"/>
</dbReference>
<keyword evidence="4" id="KW-1185">Reference proteome</keyword>